<gene>
    <name evidence="1" type="ORF">HPB50_024794</name>
</gene>
<reference evidence="1" key="1">
    <citation type="submission" date="2020-05" db="EMBL/GenBank/DDBJ databases">
        <title>Large-scale comparative analyses of tick genomes elucidate their genetic diversity and vector capacities.</title>
        <authorList>
            <person name="Jia N."/>
            <person name="Wang J."/>
            <person name="Shi W."/>
            <person name="Du L."/>
            <person name="Sun Y."/>
            <person name="Zhan W."/>
            <person name="Jiang J."/>
            <person name="Wang Q."/>
            <person name="Zhang B."/>
            <person name="Ji P."/>
            <person name="Sakyi L.B."/>
            <person name="Cui X."/>
            <person name="Yuan T."/>
            <person name="Jiang B."/>
            <person name="Yang W."/>
            <person name="Lam T.T.-Y."/>
            <person name="Chang Q."/>
            <person name="Ding S."/>
            <person name="Wang X."/>
            <person name="Zhu J."/>
            <person name="Ruan X."/>
            <person name="Zhao L."/>
            <person name="Wei J."/>
            <person name="Que T."/>
            <person name="Du C."/>
            <person name="Cheng J."/>
            <person name="Dai P."/>
            <person name="Han X."/>
            <person name="Huang E."/>
            <person name="Gao Y."/>
            <person name="Liu J."/>
            <person name="Shao H."/>
            <person name="Ye R."/>
            <person name="Li L."/>
            <person name="Wei W."/>
            <person name="Wang X."/>
            <person name="Wang C."/>
            <person name="Yang T."/>
            <person name="Huo Q."/>
            <person name="Li W."/>
            <person name="Guo W."/>
            <person name="Chen H."/>
            <person name="Zhou L."/>
            <person name="Ni X."/>
            <person name="Tian J."/>
            <person name="Zhou Y."/>
            <person name="Sheng Y."/>
            <person name="Liu T."/>
            <person name="Pan Y."/>
            <person name="Xia L."/>
            <person name="Li J."/>
            <person name="Zhao F."/>
            <person name="Cao W."/>
        </authorList>
    </citation>
    <scope>NUCLEOTIDE SEQUENCE</scope>
    <source>
        <strain evidence="1">Hyas-2018</strain>
    </source>
</reference>
<sequence length="205" mass="22502">MQDDEIVVSEVHVDSDNIVKNENDPLLDLMPEALRSRLQDHCPATTLPTVGLQVWKAALVMSDFLLHRGRELLRGKGVVELGSGAGLCGIVAAAFADYVFCTDAWEEVLHLCQRNLGQNEDFYDALDCEAVSDEGQVFRLDKGTAGNADHERHLCMWGSCVLVAVVYDDCLTDCLFGLLLETVTKGSPDGLHCFGEKGEFYPRGP</sequence>
<name>A0ACB7T7U1_HYAAI</name>
<evidence type="ECO:0000313" key="1">
    <source>
        <dbReference type="EMBL" id="KAH6943607.1"/>
    </source>
</evidence>
<dbReference type="EMBL" id="CM023490">
    <property type="protein sequence ID" value="KAH6943607.1"/>
    <property type="molecule type" value="Genomic_DNA"/>
</dbReference>
<dbReference type="Proteomes" id="UP000821845">
    <property type="component" value="Chromosome 10"/>
</dbReference>
<keyword evidence="2" id="KW-1185">Reference proteome</keyword>
<comment type="caution">
    <text evidence="1">The sequence shown here is derived from an EMBL/GenBank/DDBJ whole genome shotgun (WGS) entry which is preliminary data.</text>
</comment>
<proteinExistence type="predicted"/>
<evidence type="ECO:0000313" key="2">
    <source>
        <dbReference type="Proteomes" id="UP000821845"/>
    </source>
</evidence>
<protein>
    <submittedName>
        <fullName evidence="1">Uncharacterized protein</fullName>
    </submittedName>
</protein>
<accession>A0ACB7T7U1</accession>
<organism evidence="1 2">
    <name type="scientific">Hyalomma asiaticum</name>
    <name type="common">Tick</name>
    <dbReference type="NCBI Taxonomy" id="266040"/>
    <lineage>
        <taxon>Eukaryota</taxon>
        <taxon>Metazoa</taxon>
        <taxon>Ecdysozoa</taxon>
        <taxon>Arthropoda</taxon>
        <taxon>Chelicerata</taxon>
        <taxon>Arachnida</taxon>
        <taxon>Acari</taxon>
        <taxon>Parasitiformes</taxon>
        <taxon>Ixodida</taxon>
        <taxon>Ixodoidea</taxon>
        <taxon>Ixodidae</taxon>
        <taxon>Hyalomminae</taxon>
        <taxon>Hyalomma</taxon>
    </lineage>
</organism>